<reference evidence="5" key="5">
    <citation type="submission" date="2018-04" db="UniProtKB">
        <authorList>
            <consortium name="EnsemblFungi"/>
        </authorList>
    </citation>
    <scope>IDENTIFICATION</scope>
    <source>
        <strain evidence="5">R3-111a-1</strain>
    </source>
</reference>
<dbReference type="eggNOG" id="ENOG502S13H">
    <property type="taxonomic scope" value="Eukaryota"/>
</dbReference>
<keyword evidence="6" id="KW-1185">Reference proteome</keyword>
<dbReference type="Proteomes" id="UP000006039">
    <property type="component" value="Unassembled WGS sequence"/>
</dbReference>
<dbReference type="OrthoDB" id="5429395at2759"/>
<dbReference type="Pfam" id="PF15456">
    <property type="entry name" value="Uds1"/>
    <property type="match status" value="1"/>
</dbReference>
<dbReference type="RefSeq" id="XP_009229896.1">
    <property type="nucleotide sequence ID" value="XM_009231632.1"/>
</dbReference>
<reference evidence="6" key="1">
    <citation type="submission" date="2010-07" db="EMBL/GenBank/DDBJ databases">
        <title>The genome sequence of Gaeumannomyces graminis var. tritici strain R3-111a-1.</title>
        <authorList>
            <consortium name="The Broad Institute Genome Sequencing Platform"/>
            <person name="Ma L.-J."/>
            <person name="Dead R."/>
            <person name="Young S."/>
            <person name="Zeng Q."/>
            <person name="Koehrsen M."/>
            <person name="Alvarado L."/>
            <person name="Berlin A."/>
            <person name="Chapman S.B."/>
            <person name="Chen Z."/>
            <person name="Freedman E."/>
            <person name="Gellesch M."/>
            <person name="Goldberg J."/>
            <person name="Griggs A."/>
            <person name="Gujja S."/>
            <person name="Heilman E.R."/>
            <person name="Heiman D."/>
            <person name="Hepburn T."/>
            <person name="Howarth C."/>
            <person name="Jen D."/>
            <person name="Larson L."/>
            <person name="Mehta T."/>
            <person name="Neiman D."/>
            <person name="Pearson M."/>
            <person name="Roberts A."/>
            <person name="Saif S."/>
            <person name="Shea T."/>
            <person name="Shenoy N."/>
            <person name="Sisk P."/>
            <person name="Stolte C."/>
            <person name="Sykes S."/>
            <person name="Walk T."/>
            <person name="White J."/>
            <person name="Yandava C."/>
            <person name="Haas B."/>
            <person name="Nusbaum C."/>
            <person name="Birren B."/>
        </authorList>
    </citation>
    <scope>NUCLEOTIDE SEQUENCE [LARGE SCALE GENOMIC DNA]</scope>
    <source>
        <strain evidence="6">R3-111a-1</strain>
    </source>
</reference>
<dbReference type="VEuPathDB" id="FungiDB:GGTG_13715"/>
<feature type="compositionally biased region" description="Polar residues" evidence="2">
    <location>
        <begin position="302"/>
        <end position="316"/>
    </location>
</feature>
<organism evidence="4">
    <name type="scientific">Gaeumannomyces tritici (strain R3-111a-1)</name>
    <name type="common">Wheat and barley take-all root rot fungus</name>
    <name type="synonym">Gaeumannomyces graminis var. tritici</name>
    <dbReference type="NCBI Taxonomy" id="644352"/>
    <lineage>
        <taxon>Eukaryota</taxon>
        <taxon>Fungi</taxon>
        <taxon>Dikarya</taxon>
        <taxon>Ascomycota</taxon>
        <taxon>Pezizomycotina</taxon>
        <taxon>Sordariomycetes</taxon>
        <taxon>Sordariomycetidae</taxon>
        <taxon>Magnaporthales</taxon>
        <taxon>Magnaporthaceae</taxon>
        <taxon>Gaeumannomyces</taxon>
    </lineage>
</organism>
<feature type="compositionally biased region" description="Low complexity" evidence="2">
    <location>
        <begin position="170"/>
        <end position="182"/>
    </location>
</feature>
<feature type="compositionally biased region" description="Low complexity" evidence="2">
    <location>
        <begin position="262"/>
        <end position="287"/>
    </location>
</feature>
<feature type="region of interest" description="Disordered" evidence="2">
    <location>
        <begin position="221"/>
        <end position="389"/>
    </location>
</feature>
<feature type="compositionally biased region" description="Pro residues" evidence="2">
    <location>
        <begin position="738"/>
        <end position="749"/>
    </location>
</feature>
<name>J3PJM8_GAET3</name>
<reference evidence="4" key="3">
    <citation type="submission" date="2010-09" db="EMBL/GenBank/DDBJ databases">
        <title>Annotation of Gaeumannomyces graminis var. tritici R3-111a-1.</title>
        <authorList>
            <consortium name="The Broad Institute Genome Sequencing Platform"/>
            <person name="Ma L.-J."/>
            <person name="Dead R."/>
            <person name="Young S.K."/>
            <person name="Zeng Q."/>
            <person name="Gargeya S."/>
            <person name="Fitzgerald M."/>
            <person name="Haas B."/>
            <person name="Abouelleil A."/>
            <person name="Alvarado L."/>
            <person name="Arachchi H.M."/>
            <person name="Berlin A."/>
            <person name="Brown A."/>
            <person name="Chapman S.B."/>
            <person name="Chen Z."/>
            <person name="Dunbar C."/>
            <person name="Freedman E."/>
            <person name="Gearin G."/>
            <person name="Gellesch M."/>
            <person name="Goldberg J."/>
            <person name="Griggs A."/>
            <person name="Gujja S."/>
            <person name="Heiman D."/>
            <person name="Howarth C."/>
            <person name="Larson L."/>
            <person name="Lui A."/>
            <person name="MacDonald P.J.P."/>
            <person name="Mehta T."/>
            <person name="Montmayeur A."/>
            <person name="Murphy C."/>
            <person name="Neiman D."/>
            <person name="Pearson M."/>
            <person name="Priest M."/>
            <person name="Roberts A."/>
            <person name="Saif S."/>
            <person name="Shea T."/>
            <person name="Shenoy N."/>
            <person name="Sisk P."/>
            <person name="Stolte C."/>
            <person name="Sykes S."/>
            <person name="Yandava C."/>
            <person name="Wortman J."/>
            <person name="Nusbaum C."/>
            <person name="Birren B."/>
        </authorList>
    </citation>
    <scope>NUCLEOTIDE SEQUENCE</scope>
    <source>
        <strain evidence="4">R3-111a-1</strain>
    </source>
</reference>
<evidence type="ECO:0000256" key="1">
    <source>
        <dbReference type="SAM" id="Coils"/>
    </source>
</evidence>
<protein>
    <recommendedName>
        <fullName evidence="3">Up-regulated during septation protein 1 domain-containing protein</fullName>
    </recommendedName>
</protein>
<feature type="coiled-coil region" evidence="1">
    <location>
        <begin position="490"/>
        <end position="524"/>
    </location>
</feature>
<feature type="compositionally biased region" description="Low complexity" evidence="2">
    <location>
        <begin position="1"/>
        <end position="18"/>
    </location>
</feature>
<feature type="compositionally biased region" description="Polar residues" evidence="2">
    <location>
        <begin position="221"/>
        <end position="235"/>
    </location>
</feature>
<dbReference type="InterPro" id="IPR029191">
    <property type="entry name" value="Uds1"/>
</dbReference>
<proteinExistence type="predicted"/>
<feature type="region of interest" description="Disordered" evidence="2">
    <location>
        <begin position="161"/>
        <end position="195"/>
    </location>
</feature>
<sequence>MPPKQQQQQQQQLPPLLEQEQEQEQDLSPVNKTPTPAEKSSHIWRMYQPERKYQLFPREKQQPAAPTKPEQPFTVTMGQAAEKTEKSSTGSGLRFRIKEHNLNRRRKVSVPELGPMTTVHEVPMDSPTIPGRPPLHERSISAPSHTLKPHHLADIMLSRKTPPVSENEELSSSFGSSNESISPFDMPKPASSRPLSPRSLAPLVIPMQGCILSKVTGQWSFSHSKSPSNSLDVNNSSRSTRTDDSPRTRTPYTPLSGGTTMTTPRSASTVATTSTAPTPVTATPVSVSMDARGSPKGWGETPTVTTPQERTGTSFFDCSVTPKGVSSEARPQPQSLANGHRRNQSESSGSIMDRGRPRKRSEIIPGGIAIGRSASMSKRSKSADRRAFESLPRGWKATEAITALEQSEAAALQKQALQQAARFEVLRKGDVEALSRELRQLDERTEYLRRTYASLRAGRRNLHSRICQYLRSPRVAKFSYDAMLKQEEALAELDQSIDDWVGKLEQAENRRTRVRQKLLEHVAAAATMPLSPACVKGVSESLQMAVGMRAPPSMPAGNISTPPRSPTRQPYSAQQSPTPQRFVPSTIMEQPLGEEDAAAADVGLSLTQATLPKPTPPTTHLTRADIQSIRIYAGDDVYALLADVENEITKMGELPTGQKDQAQDITLSDHQRKELHRAQSHELLNGLSKKSSANSISSTKSATTTPSPPAAATKPSSPITINPSSPARTAAPKDFDAPSPPAASLPPLPGNGEIFLTSAVFKP</sequence>
<dbReference type="EnsemblFungi" id="EJT68713">
    <property type="protein sequence ID" value="EJT68713"/>
    <property type="gene ID" value="GGTG_13715"/>
</dbReference>
<evidence type="ECO:0000313" key="4">
    <source>
        <dbReference type="EMBL" id="EJT68713.1"/>
    </source>
</evidence>
<dbReference type="HOGENOM" id="CLU_013725_0_0_1"/>
<feature type="compositionally biased region" description="Basic and acidic residues" evidence="2">
    <location>
        <begin position="48"/>
        <end position="61"/>
    </location>
</feature>
<feature type="compositionally biased region" description="Low complexity" evidence="2">
    <location>
        <begin position="688"/>
        <end position="730"/>
    </location>
</feature>
<evidence type="ECO:0000256" key="2">
    <source>
        <dbReference type="SAM" id="MobiDB-lite"/>
    </source>
</evidence>
<feature type="region of interest" description="Disordered" evidence="2">
    <location>
        <begin position="683"/>
        <end position="763"/>
    </location>
</feature>
<evidence type="ECO:0000313" key="6">
    <source>
        <dbReference type="Proteomes" id="UP000006039"/>
    </source>
</evidence>
<dbReference type="GeneID" id="20354173"/>
<reference evidence="5" key="4">
    <citation type="journal article" date="2015" name="G3 (Bethesda)">
        <title>Genome sequences of three phytopathogenic species of the Magnaporthaceae family of fungi.</title>
        <authorList>
            <person name="Okagaki L.H."/>
            <person name="Nunes C.C."/>
            <person name="Sailsbery J."/>
            <person name="Clay B."/>
            <person name="Brown D."/>
            <person name="John T."/>
            <person name="Oh Y."/>
            <person name="Young N."/>
            <person name="Fitzgerald M."/>
            <person name="Haas B.J."/>
            <person name="Zeng Q."/>
            <person name="Young S."/>
            <person name="Adiconis X."/>
            <person name="Fan L."/>
            <person name="Levin J.Z."/>
            <person name="Mitchell T.K."/>
            <person name="Okubara P.A."/>
            <person name="Farman M.L."/>
            <person name="Kohn L.M."/>
            <person name="Birren B."/>
            <person name="Ma L.-J."/>
            <person name="Dean R.A."/>
        </authorList>
    </citation>
    <scope>NUCLEOTIDE SEQUENCE</scope>
    <source>
        <strain evidence="5">R3-111a-1</strain>
    </source>
</reference>
<evidence type="ECO:0000313" key="5">
    <source>
        <dbReference type="EnsemblFungi" id="EJT68713"/>
    </source>
</evidence>
<dbReference type="EMBL" id="GL385433">
    <property type="protein sequence ID" value="EJT68713.1"/>
    <property type="molecule type" value="Genomic_DNA"/>
</dbReference>
<feature type="region of interest" description="Disordered" evidence="2">
    <location>
        <begin position="553"/>
        <end position="580"/>
    </location>
</feature>
<keyword evidence="1" id="KW-0175">Coiled coil</keyword>
<feature type="compositionally biased region" description="Polar residues" evidence="2">
    <location>
        <begin position="558"/>
        <end position="579"/>
    </location>
</feature>
<gene>
    <name evidence="5" type="primary">20354173</name>
    <name evidence="4" type="ORF">GGTG_13715</name>
</gene>
<dbReference type="STRING" id="644352.J3PJM8"/>
<reference evidence="4" key="2">
    <citation type="submission" date="2010-07" db="EMBL/GenBank/DDBJ databases">
        <authorList>
            <consortium name="The Broad Institute Genome Sequencing Platform"/>
            <consortium name="Broad Institute Genome Sequencing Center for Infectious Disease"/>
            <person name="Ma L.-J."/>
            <person name="Dead R."/>
            <person name="Young S."/>
            <person name="Zeng Q."/>
            <person name="Koehrsen M."/>
            <person name="Alvarado L."/>
            <person name="Berlin A."/>
            <person name="Chapman S.B."/>
            <person name="Chen Z."/>
            <person name="Freedman E."/>
            <person name="Gellesch M."/>
            <person name="Goldberg J."/>
            <person name="Griggs A."/>
            <person name="Gujja S."/>
            <person name="Heilman E.R."/>
            <person name="Heiman D."/>
            <person name="Hepburn T."/>
            <person name="Howarth C."/>
            <person name="Jen D."/>
            <person name="Larson L."/>
            <person name="Mehta T."/>
            <person name="Neiman D."/>
            <person name="Pearson M."/>
            <person name="Roberts A."/>
            <person name="Saif S."/>
            <person name="Shea T."/>
            <person name="Shenoy N."/>
            <person name="Sisk P."/>
            <person name="Stolte C."/>
            <person name="Sykes S."/>
            <person name="Walk T."/>
            <person name="White J."/>
            <person name="Yandava C."/>
            <person name="Haas B."/>
            <person name="Nusbaum C."/>
            <person name="Birren B."/>
        </authorList>
    </citation>
    <scope>NUCLEOTIDE SEQUENCE</scope>
    <source>
        <strain evidence="4">R3-111a-1</strain>
    </source>
</reference>
<accession>J3PJM8</accession>
<evidence type="ECO:0000259" key="3">
    <source>
        <dbReference type="Pfam" id="PF15456"/>
    </source>
</evidence>
<dbReference type="AlphaFoldDB" id="J3PJM8"/>
<feature type="domain" description="Up-regulated during septation protein 1" evidence="3">
    <location>
        <begin position="411"/>
        <end position="528"/>
    </location>
</feature>
<feature type="region of interest" description="Disordered" evidence="2">
    <location>
        <begin position="1"/>
        <end position="146"/>
    </location>
</feature>